<comment type="caution">
    <text evidence="3">The sequence shown here is derived from an EMBL/GenBank/DDBJ whole genome shotgun (WGS) entry which is preliminary data.</text>
</comment>
<dbReference type="InterPro" id="IPR017853">
    <property type="entry name" value="GH"/>
</dbReference>
<accession>A0ABQ8Q414</accession>
<dbReference type="EMBL" id="MU790768">
    <property type="protein sequence ID" value="KAJ3993413.1"/>
    <property type="molecule type" value="Genomic_DNA"/>
</dbReference>
<dbReference type="Gene3D" id="3.20.20.80">
    <property type="entry name" value="Glycosidases"/>
    <property type="match status" value="1"/>
</dbReference>
<feature type="signal peptide" evidence="2">
    <location>
        <begin position="1"/>
        <end position="22"/>
    </location>
</feature>
<protein>
    <submittedName>
        <fullName evidence="3">Glycoside hydrolase superfamily</fullName>
    </submittedName>
</protein>
<dbReference type="SUPFAM" id="SSF51445">
    <property type="entry name" value="(Trans)glycosidases"/>
    <property type="match status" value="1"/>
</dbReference>
<reference evidence="3" key="1">
    <citation type="submission" date="2022-08" db="EMBL/GenBank/DDBJ databases">
        <authorList>
            <consortium name="DOE Joint Genome Institute"/>
            <person name="Min B."/>
            <person name="Riley R."/>
            <person name="Sierra-Patev S."/>
            <person name="Naranjo-Ortiz M."/>
            <person name="Looney B."/>
            <person name="Konkel Z."/>
            <person name="Slot J.C."/>
            <person name="Sakamoto Y."/>
            <person name="Steenwyk J.L."/>
            <person name="Rokas A."/>
            <person name="Carro J."/>
            <person name="Camarero S."/>
            <person name="Ferreira P."/>
            <person name="Molpeceres G."/>
            <person name="Ruiz-Duenas F.J."/>
            <person name="Serrano A."/>
            <person name="Henrissat B."/>
            <person name="Drula E."/>
            <person name="Hughes K.W."/>
            <person name="Mata J.L."/>
            <person name="Ishikawa N.K."/>
            <person name="Vargas-Isla R."/>
            <person name="Ushijima S."/>
            <person name="Smith C.A."/>
            <person name="Ahrendt S."/>
            <person name="Andreopoulos W."/>
            <person name="He G."/>
            <person name="Labutti K."/>
            <person name="Lipzen A."/>
            <person name="Ng V."/>
            <person name="Sandor L."/>
            <person name="Barry K."/>
            <person name="Martinez A.T."/>
            <person name="Xiao Y."/>
            <person name="Gibbons J.G."/>
            <person name="Terashima K."/>
            <person name="Hibbett D.S."/>
            <person name="Grigoriev I.V."/>
        </authorList>
    </citation>
    <scope>NUCLEOTIDE SEQUENCE</scope>
    <source>
        <strain evidence="3">TFB10827</strain>
    </source>
</reference>
<sequence>MYLSLSYTTLFVCLYCVEVIYSQDASGTTLNASRTGSLSSDVVGSITIPTTLTSVSSVGASSIFSLTSSASSIIITAAPTSTASPNPSNTPFPPVGSIPRDYSPAGLARLWDLVGPVEIPPITTTVIPQTPIALPSPPPALYPSFFAVSPKDILPDLKFPKGFLFGVASAAYQVEGAVKDEGKGPSVWDWASRQPGVIFLTIIPADVVDLHYYLYKEDVARIAALGVNSHSFSISWARIFPFGAADSPVNQEGIAHYADVIATHLESNVTPVITLFHWDPPLALSAYYGGFASPNIVDDFIHYAKTVFTAYNGSVHTWYTFNEPQVFCSEYGSFPFNLTLPNGVNSSNAQFQCSYYLLKAHAGAVKAFREMHITGEIAFKSADYVGMPWRTNNTEDVDAVERHAAFGIGIFADPVYTTGDWPQILKDTLPPDYLPRFTEEESKEILGTADFFAIDAYRTYWNTAPPEGIGACVRNLSDPLWPSCNLEVMFDLNGWASGPASDPLTSWLQATPQFLRTSFKEYHRRWPAPKIYFSEFGFTQPFEGLRTPAELFQITEDSERTNYYMTYLGELLLSINEDGIPVEGAFAWAIMDNAEWNSGLSARFGIQYVNYSSPNLERTYKRSAFALCKFMAFSKTLQALKNSSRFFSAASTELNVGMRESLCVVHSDCAI</sequence>
<dbReference type="GO" id="GO:0016787">
    <property type="term" value="F:hydrolase activity"/>
    <property type="evidence" value="ECO:0007669"/>
    <property type="project" value="UniProtKB-KW"/>
</dbReference>
<dbReference type="Pfam" id="PF00232">
    <property type="entry name" value="Glyco_hydro_1"/>
    <property type="match status" value="1"/>
</dbReference>
<dbReference type="InterPro" id="IPR033132">
    <property type="entry name" value="GH_1_N_CS"/>
</dbReference>
<name>A0ABQ8Q414_9AGAR</name>
<keyword evidence="2" id="KW-0732">Signal</keyword>
<dbReference type="PROSITE" id="PS00653">
    <property type="entry name" value="GLYCOSYL_HYDROL_F1_2"/>
    <property type="match status" value="1"/>
</dbReference>
<keyword evidence="3" id="KW-0378">Hydrolase</keyword>
<evidence type="ECO:0000313" key="4">
    <source>
        <dbReference type="Proteomes" id="UP001163828"/>
    </source>
</evidence>
<evidence type="ECO:0000313" key="3">
    <source>
        <dbReference type="EMBL" id="KAJ3993413.1"/>
    </source>
</evidence>
<dbReference type="PANTHER" id="PTHR10353">
    <property type="entry name" value="GLYCOSYL HYDROLASE"/>
    <property type="match status" value="1"/>
</dbReference>
<proteinExistence type="inferred from homology"/>
<dbReference type="PRINTS" id="PR00131">
    <property type="entry name" value="GLHYDRLASE1"/>
</dbReference>
<evidence type="ECO:0000256" key="2">
    <source>
        <dbReference type="SAM" id="SignalP"/>
    </source>
</evidence>
<feature type="chain" id="PRO_5046064790" evidence="2">
    <location>
        <begin position="23"/>
        <end position="671"/>
    </location>
</feature>
<dbReference type="Proteomes" id="UP001163828">
    <property type="component" value="Unassembled WGS sequence"/>
</dbReference>
<comment type="similarity">
    <text evidence="1">Belongs to the glycosyl hydrolase 1 family.</text>
</comment>
<dbReference type="InterPro" id="IPR001360">
    <property type="entry name" value="Glyco_hydro_1"/>
</dbReference>
<gene>
    <name evidence="3" type="ORF">F5050DRAFT_1577695</name>
</gene>
<dbReference type="PANTHER" id="PTHR10353:SF53">
    <property type="entry name" value="BETA-1,4-GLUCOSIDASE (EUROFUNG)"/>
    <property type="match status" value="1"/>
</dbReference>
<keyword evidence="4" id="KW-1185">Reference proteome</keyword>
<organism evidence="3 4">
    <name type="scientific">Lentinula boryana</name>
    <dbReference type="NCBI Taxonomy" id="40481"/>
    <lineage>
        <taxon>Eukaryota</taxon>
        <taxon>Fungi</taxon>
        <taxon>Dikarya</taxon>
        <taxon>Basidiomycota</taxon>
        <taxon>Agaricomycotina</taxon>
        <taxon>Agaricomycetes</taxon>
        <taxon>Agaricomycetidae</taxon>
        <taxon>Agaricales</taxon>
        <taxon>Marasmiineae</taxon>
        <taxon>Omphalotaceae</taxon>
        <taxon>Lentinula</taxon>
    </lineage>
</organism>
<evidence type="ECO:0000256" key="1">
    <source>
        <dbReference type="RuleBase" id="RU003690"/>
    </source>
</evidence>